<evidence type="ECO:0000256" key="3">
    <source>
        <dbReference type="ARBA" id="ARBA00022553"/>
    </source>
</evidence>
<reference evidence="10" key="1">
    <citation type="submission" date="2022-12" db="EMBL/GenBank/DDBJ databases">
        <title>Reclassification of two methanogenic archaea species isolated from the Kolyma lowland permafrost.</title>
        <authorList>
            <person name="Trubitsyn V.E."/>
            <person name="Rivkina E.M."/>
            <person name="Shcherbakova V.A."/>
        </authorList>
    </citation>
    <scope>NUCLEOTIDE SEQUENCE</scope>
    <source>
        <strain evidence="10">MK4</strain>
    </source>
</reference>
<feature type="domain" description="PAS" evidence="8">
    <location>
        <begin position="269"/>
        <end position="324"/>
    </location>
</feature>
<accession>A0A9E5A2S9</accession>
<dbReference type="InterPro" id="IPR004358">
    <property type="entry name" value="Sig_transdc_His_kin-like_C"/>
</dbReference>
<feature type="domain" description="PAS" evidence="8">
    <location>
        <begin position="547"/>
        <end position="616"/>
    </location>
</feature>
<dbReference type="SMART" id="SM00091">
    <property type="entry name" value="PAS"/>
    <property type="match status" value="5"/>
</dbReference>
<feature type="domain" description="PAC" evidence="9">
    <location>
        <begin position="216"/>
        <end position="268"/>
    </location>
</feature>
<dbReference type="SMART" id="SM00388">
    <property type="entry name" value="HisKA"/>
    <property type="match status" value="1"/>
</dbReference>
<dbReference type="SUPFAM" id="SSF55785">
    <property type="entry name" value="PYP-like sensor domain (PAS domain)"/>
    <property type="match status" value="5"/>
</dbReference>
<dbReference type="NCBIfam" id="TIGR00229">
    <property type="entry name" value="sensory_box"/>
    <property type="match status" value="5"/>
</dbReference>
<evidence type="ECO:0000259" key="8">
    <source>
        <dbReference type="PROSITE" id="PS50112"/>
    </source>
</evidence>
<evidence type="ECO:0000259" key="9">
    <source>
        <dbReference type="PROSITE" id="PS50113"/>
    </source>
</evidence>
<dbReference type="RefSeq" id="WP_084689248.1">
    <property type="nucleotide sequence ID" value="NZ_JAPVES010000030.1"/>
</dbReference>
<feature type="domain" description="PAS" evidence="8">
    <location>
        <begin position="419"/>
        <end position="478"/>
    </location>
</feature>
<dbReference type="SMART" id="SM00086">
    <property type="entry name" value="PAC"/>
    <property type="match status" value="4"/>
</dbReference>
<dbReference type="AlphaFoldDB" id="A0A9E5A2S9"/>
<feature type="domain" description="PAC" evidence="9">
    <location>
        <begin position="341"/>
        <end position="393"/>
    </location>
</feature>
<sequence>MMKKAYESTIENRLKVFDNMLEGVAVHEIVYDSSNNAVDYVIIDVNPAYENITGFKREEVLGKKASAIYNVAIPPYIDIYSKVAITGEPEHFEAYFEPLDKYFRIVVTSPEKGKFAAIFEDISEYKTTEKKLKESEKHYRLISENMGDVVWILDINSGRFNYVSPSVYQLRGYTAQEVLSQSMEEVLTPNSYQSIIKNMPSRINALKSGDESARVQTNEVDQIRKDGSIVPTEVVITFLMNKKGEVNEVLGVTRDITKRKKAEKAIHKSEKKYRQIVETANEGIWVIDNNFNITFANQKMAEMLGYTIEEMIGKSFDFFLFPEDIHDHNLKRESRKKGISERYERRFQNKNGSEVWTQVSGTPLTDKNNNFAGSFAMFTDITKRKKAEMQLKEAHDHLEEKVEERTKELEEAYKALSESEEKFRGIVNNANDMITLSEVKKNRAVGNFIEVNDVGTNLLGYSREEFLNMTPYDIVHQDTDVSDAEIASEMSEKGYARHESVLIAKDGSKIPFEVATHFFKLKGKDVVLAVSRDISERKKAESALKESEEIYRRLLRESFDAWAIHSEGIILAINDSAAKIAGGNPEELIGKPILDFVHPDYKEDVKKRITRLYKEGGSEPLYEEKFLKLDGTPIDVEVMITALTYKRKPSIQIVFRDITKRKNAEKQLKQIIQELERSNKELRSFAYITSHDLQEPLRTMGNYAGLLKMRYGGKFDQDADDFIEYIESGAQRLKDMIQGLLDYSQVRTQKREFTEFNSQEALDNALINLHSSIEACNAEIIYDKLPSITANKDQISRVFQNFIGNALKFRKEGLQPKIHISAKKEEDEHIFSVSDNGIGLEEQYKDHIFEIFKRLHSIGEYQGTGIGLAIVKRIIEQHGGRIWVESEYGKGSTFYFTIPITHVNS</sequence>
<evidence type="ECO:0000313" key="10">
    <source>
        <dbReference type="EMBL" id="MCZ3373519.1"/>
    </source>
</evidence>
<comment type="catalytic activity">
    <reaction evidence="1">
        <text>ATP + protein L-histidine = ADP + protein N-phospho-L-histidine.</text>
        <dbReference type="EC" id="2.7.13.3"/>
    </reaction>
</comment>
<feature type="domain" description="PAC" evidence="9">
    <location>
        <begin position="620"/>
        <end position="670"/>
    </location>
</feature>
<organism evidence="10">
    <name type="scientific">Methanobacterium veterum</name>
    <dbReference type="NCBI Taxonomy" id="408577"/>
    <lineage>
        <taxon>Archaea</taxon>
        <taxon>Methanobacteriati</taxon>
        <taxon>Methanobacteriota</taxon>
        <taxon>Methanomada group</taxon>
        <taxon>Methanobacteria</taxon>
        <taxon>Methanobacteriales</taxon>
        <taxon>Methanobacteriaceae</taxon>
        <taxon>Methanobacterium</taxon>
    </lineage>
</organism>
<proteinExistence type="predicted"/>
<evidence type="ECO:0000256" key="2">
    <source>
        <dbReference type="ARBA" id="ARBA00012438"/>
    </source>
</evidence>
<keyword evidence="5" id="KW-0418">Kinase</keyword>
<dbReference type="EC" id="2.7.13.3" evidence="2"/>
<feature type="domain" description="PAS" evidence="8">
    <location>
        <begin position="135"/>
        <end position="209"/>
    </location>
</feature>
<dbReference type="SUPFAM" id="SSF55874">
    <property type="entry name" value="ATPase domain of HSP90 chaperone/DNA topoisomerase II/histidine kinase"/>
    <property type="match status" value="1"/>
</dbReference>
<dbReference type="Gene3D" id="3.30.565.10">
    <property type="entry name" value="Histidine kinase-like ATPase, C-terminal domain"/>
    <property type="match status" value="1"/>
</dbReference>
<keyword evidence="6" id="KW-0175">Coiled coil</keyword>
<dbReference type="CDD" id="cd00130">
    <property type="entry name" value="PAS"/>
    <property type="match status" value="5"/>
</dbReference>
<dbReference type="InterPro" id="IPR001610">
    <property type="entry name" value="PAC"/>
</dbReference>
<dbReference type="Gene3D" id="1.10.287.130">
    <property type="match status" value="1"/>
</dbReference>
<evidence type="ECO:0000256" key="5">
    <source>
        <dbReference type="ARBA" id="ARBA00022777"/>
    </source>
</evidence>
<dbReference type="SMART" id="SM00387">
    <property type="entry name" value="HATPase_c"/>
    <property type="match status" value="1"/>
</dbReference>
<evidence type="ECO:0000256" key="6">
    <source>
        <dbReference type="SAM" id="Coils"/>
    </source>
</evidence>
<gene>
    <name evidence="10" type="ORF">O3H35_12800</name>
</gene>
<keyword evidence="3" id="KW-0597">Phosphoprotein</keyword>
<feature type="coiled-coil region" evidence="6">
    <location>
        <begin position="384"/>
        <end position="422"/>
    </location>
</feature>
<feature type="domain" description="PAS" evidence="8">
    <location>
        <begin position="13"/>
        <end position="74"/>
    </location>
</feature>
<dbReference type="Pfam" id="PF00989">
    <property type="entry name" value="PAS"/>
    <property type="match status" value="1"/>
</dbReference>
<dbReference type="PROSITE" id="PS50109">
    <property type="entry name" value="HIS_KIN"/>
    <property type="match status" value="1"/>
</dbReference>
<dbReference type="InterPro" id="IPR036097">
    <property type="entry name" value="HisK_dim/P_sf"/>
</dbReference>
<dbReference type="InterPro" id="IPR000014">
    <property type="entry name" value="PAS"/>
</dbReference>
<dbReference type="InterPro" id="IPR003594">
    <property type="entry name" value="HATPase_dom"/>
</dbReference>
<evidence type="ECO:0000256" key="4">
    <source>
        <dbReference type="ARBA" id="ARBA00022679"/>
    </source>
</evidence>
<dbReference type="PANTHER" id="PTHR43304:SF1">
    <property type="entry name" value="PAC DOMAIN-CONTAINING PROTEIN"/>
    <property type="match status" value="1"/>
</dbReference>
<feature type="domain" description="Histidine kinase" evidence="7">
    <location>
        <begin position="688"/>
        <end position="902"/>
    </location>
</feature>
<feature type="coiled-coil region" evidence="6">
    <location>
        <begin position="658"/>
        <end position="685"/>
    </location>
</feature>
<dbReference type="Pfam" id="PF00512">
    <property type="entry name" value="HisKA"/>
    <property type="match status" value="1"/>
</dbReference>
<dbReference type="PRINTS" id="PR00344">
    <property type="entry name" value="BCTRLSENSOR"/>
</dbReference>
<dbReference type="InterPro" id="IPR013767">
    <property type="entry name" value="PAS_fold"/>
</dbReference>
<dbReference type="FunFam" id="3.30.565.10:FF:000006">
    <property type="entry name" value="Sensor histidine kinase WalK"/>
    <property type="match status" value="1"/>
</dbReference>
<dbReference type="InterPro" id="IPR000700">
    <property type="entry name" value="PAS-assoc_C"/>
</dbReference>
<evidence type="ECO:0000259" key="7">
    <source>
        <dbReference type="PROSITE" id="PS50109"/>
    </source>
</evidence>
<dbReference type="InterPro" id="IPR035965">
    <property type="entry name" value="PAS-like_dom_sf"/>
</dbReference>
<evidence type="ECO:0000256" key="1">
    <source>
        <dbReference type="ARBA" id="ARBA00000085"/>
    </source>
</evidence>
<dbReference type="Gene3D" id="3.30.450.20">
    <property type="entry name" value="PAS domain"/>
    <property type="match status" value="5"/>
</dbReference>
<dbReference type="PROSITE" id="PS50113">
    <property type="entry name" value="PAC"/>
    <property type="match status" value="4"/>
</dbReference>
<dbReference type="SUPFAM" id="SSF47384">
    <property type="entry name" value="Homodimeric domain of signal transducing histidine kinase"/>
    <property type="match status" value="1"/>
</dbReference>
<dbReference type="PANTHER" id="PTHR43304">
    <property type="entry name" value="PHYTOCHROME-LIKE PROTEIN CPH1"/>
    <property type="match status" value="1"/>
</dbReference>
<dbReference type="GO" id="GO:0000155">
    <property type="term" value="F:phosphorelay sensor kinase activity"/>
    <property type="evidence" value="ECO:0007669"/>
    <property type="project" value="InterPro"/>
</dbReference>
<comment type="caution">
    <text evidence="10">The sequence shown here is derived from an EMBL/GenBank/DDBJ whole genome shotgun (WGS) entry which is preliminary data.</text>
</comment>
<dbReference type="EMBL" id="JAPVES010000030">
    <property type="protein sequence ID" value="MCZ3373519.1"/>
    <property type="molecule type" value="Genomic_DNA"/>
</dbReference>
<dbReference type="InterPro" id="IPR005467">
    <property type="entry name" value="His_kinase_dom"/>
</dbReference>
<dbReference type="PROSITE" id="PS50112">
    <property type="entry name" value="PAS"/>
    <property type="match status" value="5"/>
</dbReference>
<keyword evidence="4" id="KW-0808">Transferase</keyword>
<dbReference type="Pfam" id="PF13426">
    <property type="entry name" value="PAS_9"/>
    <property type="match status" value="4"/>
</dbReference>
<protein>
    <recommendedName>
        <fullName evidence="2">histidine kinase</fullName>
        <ecNumber evidence="2">2.7.13.3</ecNumber>
    </recommendedName>
</protein>
<dbReference type="Pfam" id="PF02518">
    <property type="entry name" value="HATPase_c"/>
    <property type="match status" value="1"/>
</dbReference>
<dbReference type="Proteomes" id="UP001074446">
    <property type="component" value="Unassembled WGS sequence"/>
</dbReference>
<dbReference type="InterPro" id="IPR052162">
    <property type="entry name" value="Sensor_kinase/Photoreceptor"/>
</dbReference>
<feature type="domain" description="PAC" evidence="9">
    <location>
        <begin position="496"/>
        <end position="546"/>
    </location>
</feature>
<name>A0A9E5A2S9_9EURY</name>
<dbReference type="InterPro" id="IPR036890">
    <property type="entry name" value="HATPase_C_sf"/>
</dbReference>
<dbReference type="CDD" id="cd00082">
    <property type="entry name" value="HisKA"/>
    <property type="match status" value="1"/>
</dbReference>
<dbReference type="InterPro" id="IPR003661">
    <property type="entry name" value="HisK_dim/P_dom"/>
</dbReference>
<dbReference type="GO" id="GO:0006355">
    <property type="term" value="P:regulation of DNA-templated transcription"/>
    <property type="evidence" value="ECO:0007669"/>
    <property type="project" value="InterPro"/>
</dbReference>